<proteinExistence type="predicted"/>
<organism evidence="2 3">
    <name type="scientific">Puccinia striiformis</name>
    <dbReference type="NCBI Taxonomy" id="27350"/>
    <lineage>
        <taxon>Eukaryota</taxon>
        <taxon>Fungi</taxon>
        <taxon>Dikarya</taxon>
        <taxon>Basidiomycota</taxon>
        <taxon>Pucciniomycotina</taxon>
        <taxon>Pucciniomycetes</taxon>
        <taxon>Pucciniales</taxon>
        <taxon>Pucciniaceae</taxon>
        <taxon>Puccinia</taxon>
    </lineage>
</organism>
<name>A0A2S4VCN7_9BASI</name>
<evidence type="ECO:0000313" key="2">
    <source>
        <dbReference type="EMBL" id="POW07303.1"/>
    </source>
</evidence>
<protein>
    <recommendedName>
        <fullName evidence="1">DUF6589 domain-containing protein</fullName>
    </recommendedName>
</protein>
<sequence length="179" mass="20763">METPEWNRIIEEFYNRFCTAEARAKADELSTPSEPDELPEASPRLNNTLLRLHEFSTVVEANRAMKAGDIGRLMIVWKMWLESGAKAFNQTHKNIMLPQGLNVALRMAHSYDIFDQKAEKPKHPETKVQDSFVQGFVKIQREYRADPQMKRFKQHMLFEESAEDLAASEDVEEAHLLEI</sequence>
<dbReference type="InterPro" id="IPR046496">
    <property type="entry name" value="DUF6589"/>
</dbReference>
<keyword evidence="3" id="KW-1185">Reference proteome</keyword>
<feature type="domain" description="DUF6589" evidence="1">
    <location>
        <begin position="8"/>
        <end position="83"/>
    </location>
</feature>
<comment type="caution">
    <text evidence="2">The sequence shown here is derived from an EMBL/GenBank/DDBJ whole genome shotgun (WGS) entry which is preliminary data.</text>
</comment>
<evidence type="ECO:0000259" key="1">
    <source>
        <dbReference type="Pfam" id="PF20231"/>
    </source>
</evidence>
<dbReference type="EMBL" id="PKSL01000076">
    <property type="protein sequence ID" value="POW07303.1"/>
    <property type="molecule type" value="Genomic_DNA"/>
</dbReference>
<reference evidence="2" key="1">
    <citation type="submission" date="2017-12" db="EMBL/GenBank/DDBJ databases">
        <title>Gene loss provides genomic basis for host adaptation in cereal stripe rust fungi.</title>
        <authorList>
            <person name="Xia C."/>
        </authorList>
    </citation>
    <scope>NUCLEOTIDE SEQUENCE [LARGE SCALE GENOMIC DNA]</scope>
    <source>
        <strain evidence="2">93-210</strain>
    </source>
</reference>
<dbReference type="AlphaFoldDB" id="A0A2S4VCN7"/>
<gene>
    <name evidence="2" type="ORF">PSTT_08357</name>
</gene>
<dbReference type="Pfam" id="PF20231">
    <property type="entry name" value="DUF6589"/>
    <property type="match status" value="1"/>
</dbReference>
<dbReference type="Proteomes" id="UP000239156">
    <property type="component" value="Unassembled WGS sequence"/>
</dbReference>
<dbReference type="VEuPathDB" id="FungiDB:PSTT_08357"/>
<accession>A0A2S4VCN7</accession>
<evidence type="ECO:0000313" key="3">
    <source>
        <dbReference type="Proteomes" id="UP000239156"/>
    </source>
</evidence>